<evidence type="ECO:0000313" key="3">
    <source>
        <dbReference type="EMBL" id="MBO1073752.1"/>
    </source>
</evidence>
<feature type="compositionally biased region" description="Low complexity" evidence="1">
    <location>
        <begin position="94"/>
        <end position="110"/>
    </location>
</feature>
<dbReference type="RefSeq" id="WP_207445347.1">
    <property type="nucleotide sequence ID" value="NZ_CP061091.1"/>
</dbReference>
<sequence length="110" mass="11282">MFRKLLLSAALLASFSGVALAEGGDTNIEQFMASQPHVAGISNGTPVIVDNQNGQPVIAYRGETGQGWGSGIAVIVDNQDGQPVIRYEQGRGSGSASAEAVSAPSPVRVN</sequence>
<evidence type="ECO:0000313" key="4">
    <source>
        <dbReference type="Proteomes" id="UP001518990"/>
    </source>
</evidence>
<protein>
    <submittedName>
        <fullName evidence="3">Uncharacterized protein</fullName>
    </submittedName>
</protein>
<reference evidence="3 4" key="1">
    <citation type="submission" date="2020-09" db="EMBL/GenBank/DDBJ databases">
        <title>Roseomonas.</title>
        <authorList>
            <person name="Zhu W."/>
        </authorList>
    </citation>
    <scope>NUCLEOTIDE SEQUENCE [LARGE SCALE GENOMIC DNA]</scope>
    <source>
        <strain evidence="3 4">1311</strain>
    </source>
</reference>
<organism evidence="3 4">
    <name type="scientific">Roseomonas marmotae</name>
    <dbReference type="NCBI Taxonomy" id="2768161"/>
    <lineage>
        <taxon>Bacteria</taxon>
        <taxon>Pseudomonadati</taxon>
        <taxon>Pseudomonadota</taxon>
        <taxon>Alphaproteobacteria</taxon>
        <taxon>Acetobacterales</taxon>
        <taxon>Roseomonadaceae</taxon>
        <taxon>Roseomonas</taxon>
    </lineage>
</organism>
<evidence type="ECO:0000256" key="1">
    <source>
        <dbReference type="SAM" id="MobiDB-lite"/>
    </source>
</evidence>
<comment type="caution">
    <text evidence="3">The sequence shown here is derived from an EMBL/GenBank/DDBJ whole genome shotgun (WGS) entry which is preliminary data.</text>
</comment>
<proteinExistence type="predicted"/>
<keyword evidence="4" id="KW-1185">Reference proteome</keyword>
<feature type="chain" id="PRO_5046033984" evidence="2">
    <location>
        <begin position="22"/>
        <end position="110"/>
    </location>
</feature>
<dbReference type="EMBL" id="JACTNF010000003">
    <property type="protein sequence ID" value="MBO1073752.1"/>
    <property type="molecule type" value="Genomic_DNA"/>
</dbReference>
<gene>
    <name evidence="3" type="ORF">IAI60_03940</name>
</gene>
<evidence type="ECO:0000256" key="2">
    <source>
        <dbReference type="SAM" id="SignalP"/>
    </source>
</evidence>
<keyword evidence="2" id="KW-0732">Signal</keyword>
<feature type="signal peptide" evidence="2">
    <location>
        <begin position="1"/>
        <end position="21"/>
    </location>
</feature>
<name>A0ABS3K8G5_9PROT</name>
<feature type="region of interest" description="Disordered" evidence="1">
    <location>
        <begin position="86"/>
        <end position="110"/>
    </location>
</feature>
<accession>A0ABS3K8G5</accession>
<dbReference type="Proteomes" id="UP001518990">
    <property type="component" value="Unassembled WGS sequence"/>
</dbReference>